<organism evidence="8 9">
    <name type="scientific">Bombardia bombarda</name>
    <dbReference type="NCBI Taxonomy" id="252184"/>
    <lineage>
        <taxon>Eukaryota</taxon>
        <taxon>Fungi</taxon>
        <taxon>Dikarya</taxon>
        <taxon>Ascomycota</taxon>
        <taxon>Pezizomycotina</taxon>
        <taxon>Sordariomycetes</taxon>
        <taxon>Sordariomycetidae</taxon>
        <taxon>Sordariales</taxon>
        <taxon>Lasiosphaeriaceae</taxon>
        <taxon>Bombardia</taxon>
    </lineage>
</organism>
<dbReference type="GO" id="GO:0004497">
    <property type="term" value="F:monooxygenase activity"/>
    <property type="evidence" value="ECO:0007669"/>
    <property type="project" value="UniProtKB-KW"/>
</dbReference>
<feature type="domain" description="FAD-binding" evidence="7">
    <location>
        <begin position="928"/>
        <end position="969"/>
    </location>
</feature>
<dbReference type="SUPFAM" id="SSF51905">
    <property type="entry name" value="FAD/NAD(P)-binding domain"/>
    <property type="match status" value="1"/>
</dbReference>
<accession>A0AA39WCN3</accession>
<keyword evidence="2" id="KW-0285">Flavoprotein</keyword>
<feature type="transmembrane region" description="Helical" evidence="6">
    <location>
        <begin position="90"/>
        <end position="111"/>
    </location>
</feature>
<keyword evidence="9" id="KW-1185">Reference proteome</keyword>
<keyword evidence="4" id="KW-0560">Oxidoreductase</keyword>
<reference evidence="8" key="1">
    <citation type="submission" date="2023-06" db="EMBL/GenBank/DDBJ databases">
        <title>Genome-scale phylogeny and comparative genomics of the fungal order Sordariales.</title>
        <authorList>
            <consortium name="Lawrence Berkeley National Laboratory"/>
            <person name="Hensen N."/>
            <person name="Bonometti L."/>
            <person name="Westerberg I."/>
            <person name="Brannstrom I.O."/>
            <person name="Guillou S."/>
            <person name="Cros-Aarteil S."/>
            <person name="Calhoun S."/>
            <person name="Haridas S."/>
            <person name="Kuo A."/>
            <person name="Mondo S."/>
            <person name="Pangilinan J."/>
            <person name="Riley R."/>
            <person name="LaButti K."/>
            <person name="Andreopoulos B."/>
            <person name="Lipzen A."/>
            <person name="Chen C."/>
            <person name="Yanf M."/>
            <person name="Daum C."/>
            <person name="Ng V."/>
            <person name="Clum A."/>
            <person name="Steindorff A."/>
            <person name="Ohm R."/>
            <person name="Martin F."/>
            <person name="Silar P."/>
            <person name="Natvig D."/>
            <person name="Lalanne C."/>
            <person name="Gautier V."/>
            <person name="Ament-velasquez S.L."/>
            <person name="Kruys A."/>
            <person name="Hutchinson M.I."/>
            <person name="Powell A.J."/>
            <person name="Barry K."/>
            <person name="Miller A.N."/>
            <person name="Grigoriev I.V."/>
            <person name="Debuchy R."/>
            <person name="Gladieux P."/>
            <person name="Thoren M.H."/>
            <person name="Johannesson H."/>
        </authorList>
    </citation>
    <scope>NUCLEOTIDE SEQUENCE</scope>
    <source>
        <strain evidence="8">SMH3391-2</strain>
    </source>
</reference>
<feature type="transmembrane region" description="Helical" evidence="6">
    <location>
        <begin position="174"/>
        <end position="194"/>
    </location>
</feature>
<keyword evidence="6" id="KW-1133">Transmembrane helix</keyword>
<name>A0AA39WCN3_9PEZI</name>
<sequence length="1036" mass="113208">MAALEEKTSQQDTMTFIRSIQDTYQKADSFYNAVQDTSVRTRTRPINQSLGIFNSLTIFGGGFISLGVLGFLIFLWTGRGTDGGLTATPLWRWIVLGQYIVPTITLSSVLLRLANASQAAVCTSLGASILLEKNGVPLSQVAEVSVLRGINDGPLRLVWLLVTSPRRAAASQTALMMLLLVGSIAIQFSSTMLVSDLQLSRLVQNPTEQLMGIDQNDQNFDALSQFNVFASKPNIMLFGEVPSNMTAAPNSLGLSDTGIVKRIFLPMTPDSQLNLRRFDGVAFVMNSRFACMRPVLKDPVVKVTTTGSFVRFFGNGTNQDISYSLRMGGEIDHASTMKNAGIDFPDDCPGGTCLPARYNCSLPFTINTSNRFSSSMCMPGLLQAVRRLSEDWTMAKGPVASFSLVYLMTRINRTTGEWGDTGSTWRLDDDDLEPSNEWISYRTADRGNMDFTICYEQLTIDRATVSMSTNTDIVPPALAFNATSKDVQTLPLRQQLGAANDSQPRNGLFQVDSYSNVSRTLTTSFIAVQLTLNSFAFTKNLTIVTSGGKGTTTLPLHNDYTSVFTDIMGTVDCPALALQAMMTMLTSSMLADMLPKLDQQQTAATVYSVSESTPVRFTGLIAVTVVVIFNLMCVALITTLFLLRTRYSYPGNVWQAVAHLSMSDETQSLLEESGEATDGAVSKRLKNNDPCVKVDRSLTAGGFCVAVVIYHTPGGMLIVEDTPETPCIRANRGRLRQLLSTGVDIRWDKKAARIEESDDKVTVFFEDGTLASGDLLVGADGTFSAGRFQQSSLSAPTSWEKPTKRLLEAYPSLVLAGETTLSGAEMEEQLRLGHSAYIAFGPDYTLFSGINRVHDDGKSADFYWVMAQNDATVGQPDHWVMTATKGDKFERAKRNAQALKPEFRVTIEKGGVQGMKSAKMWYDASITKVPPVNRVVLIGDAAHPMTPARGEGAIFAIKDAVQLGKVIASSDRTDLISLRTALDEYQKDILEKGYESILLGRDTLPKARTGAERPKAWGHEMRPLAELKPLPIKIAE</sequence>
<proteinExistence type="predicted"/>
<dbReference type="PANTHER" id="PTHR47178:SF6">
    <property type="entry name" value="FAD-BINDING DOMAIN-CONTAINING PROTEIN"/>
    <property type="match status" value="1"/>
</dbReference>
<gene>
    <name evidence="8" type="ORF">B0T17DRAFT_621069</name>
</gene>
<evidence type="ECO:0000256" key="2">
    <source>
        <dbReference type="ARBA" id="ARBA00022630"/>
    </source>
</evidence>
<dbReference type="Gene3D" id="3.50.50.60">
    <property type="entry name" value="FAD/NAD(P)-binding domain"/>
    <property type="match status" value="1"/>
</dbReference>
<dbReference type="InterPro" id="IPR002938">
    <property type="entry name" value="FAD-bd"/>
</dbReference>
<evidence type="ECO:0000256" key="1">
    <source>
        <dbReference type="ARBA" id="ARBA00001974"/>
    </source>
</evidence>
<comment type="cofactor">
    <cofactor evidence="1">
        <name>FAD</name>
        <dbReference type="ChEBI" id="CHEBI:57692"/>
    </cofactor>
</comment>
<dbReference type="PRINTS" id="PR00420">
    <property type="entry name" value="RNGMNOXGNASE"/>
</dbReference>
<dbReference type="Pfam" id="PF01494">
    <property type="entry name" value="FAD_binding_3"/>
    <property type="match status" value="1"/>
</dbReference>
<feature type="transmembrane region" description="Helical" evidence="6">
    <location>
        <begin position="50"/>
        <end position="78"/>
    </location>
</feature>
<dbReference type="InterPro" id="IPR036188">
    <property type="entry name" value="FAD/NAD-bd_sf"/>
</dbReference>
<evidence type="ECO:0000256" key="4">
    <source>
        <dbReference type="ARBA" id="ARBA00023002"/>
    </source>
</evidence>
<dbReference type="PANTHER" id="PTHR47178">
    <property type="entry name" value="MONOOXYGENASE, FAD-BINDING"/>
    <property type="match status" value="1"/>
</dbReference>
<dbReference type="GO" id="GO:0071949">
    <property type="term" value="F:FAD binding"/>
    <property type="evidence" value="ECO:0007669"/>
    <property type="project" value="InterPro"/>
</dbReference>
<keyword evidence="5" id="KW-0503">Monooxygenase</keyword>
<evidence type="ECO:0000256" key="6">
    <source>
        <dbReference type="SAM" id="Phobius"/>
    </source>
</evidence>
<keyword evidence="6" id="KW-0812">Transmembrane</keyword>
<evidence type="ECO:0000256" key="3">
    <source>
        <dbReference type="ARBA" id="ARBA00022827"/>
    </source>
</evidence>
<evidence type="ECO:0000313" key="9">
    <source>
        <dbReference type="Proteomes" id="UP001174934"/>
    </source>
</evidence>
<comment type="caution">
    <text evidence="8">The sequence shown here is derived from an EMBL/GenBank/DDBJ whole genome shotgun (WGS) entry which is preliminary data.</text>
</comment>
<evidence type="ECO:0000256" key="5">
    <source>
        <dbReference type="ARBA" id="ARBA00023033"/>
    </source>
</evidence>
<dbReference type="EMBL" id="JAULSR010000010">
    <property type="protein sequence ID" value="KAK0610601.1"/>
    <property type="molecule type" value="Genomic_DNA"/>
</dbReference>
<protein>
    <recommendedName>
        <fullName evidence="7">FAD-binding domain-containing protein</fullName>
    </recommendedName>
</protein>
<evidence type="ECO:0000313" key="8">
    <source>
        <dbReference type="EMBL" id="KAK0610601.1"/>
    </source>
</evidence>
<feature type="transmembrane region" description="Helical" evidence="6">
    <location>
        <begin position="617"/>
        <end position="643"/>
    </location>
</feature>
<evidence type="ECO:0000259" key="7">
    <source>
        <dbReference type="Pfam" id="PF01494"/>
    </source>
</evidence>
<keyword evidence="3" id="KW-0274">FAD</keyword>
<dbReference type="AlphaFoldDB" id="A0AA39WCN3"/>
<dbReference type="Proteomes" id="UP001174934">
    <property type="component" value="Unassembled WGS sequence"/>
</dbReference>
<keyword evidence="6" id="KW-0472">Membrane</keyword>